<protein>
    <submittedName>
        <fullName evidence="1">Uncharacterized protein</fullName>
    </submittedName>
</protein>
<accession>A0A1Y2HVJ6</accession>
<evidence type="ECO:0000313" key="2">
    <source>
        <dbReference type="Proteomes" id="UP000193411"/>
    </source>
</evidence>
<proteinExistence type="predicted"/>
<reference evidence="1 2" key="1">
    <citation type="submission" date="2016-07" db="EMBL/GenBank/DDBJ databases">
        <title>Pervasive Adenine N6-methylation of Active Genes in Fungi.</title>
        <authorList>
            <consortium name="DOE Joint Genome Institute"/>
            <person name="Mondo S.J."/>
            <person name="Dannebaum R.O."/>
            <person name="Kuo R.C."/>
            <person name="Labutti K."/>
            <person name="Haridas S."/>
            <person name="Kuo A."/>
            <person name="Salamov A."/>
            <person name="Ahrendt S.R."/>
            <person name="Lipzen A."/>
            <person name="Sullivan W."/>
            <person name="Andreopoulos W.B."/>
            <person name="Clum A."/>
            <person name="Lindquist E."/>
            <person name="Daum C."/>
            <person name="Ramamoorthy G.K."/>
            <person name="Gryganskyi A."/>
            <person name="Culley D."/>
            <person name="Magnuson J.K."/>
            <person name="James T.Y."/>
            <person name="O'Malley M.A."/>
            <person name="Stajich J.E."/>
            <person name="Spatafora J.W."/>
            <person name="Visel A."/>
            <person name="Grigoriev I.V."/>
        </authorList>
    </citation>
    <scope>NUCLEOTIDE SEQUENCE [LARGE SCALE GENOMIC DNA]</scope>
    <source>
        <strain evidence="1 2">PL171</strain>
    </source>
</reference>
<organism evidence="1 2">
    <name type="scientific">Catenaria anguillulae PL171</name>
    <dbReference type="NCBI Taxonomy" id="765915"/>
    <lineage>
        <taxon>Eukaryota</taxon>
        <taxon>Fungi</taxon>
        <taxon>Fungi incertae sedis</taxon>
        <taxon>Blastocladiomycota</taxon>
        <taxon>Blastocladiomycetes</taxon>
        <taxon>Blastocladiales</taxon>
        <taxon>Catenariaceae</taxon>
        <taxon>Catenaria</taxon>
    </lineage>
</organism>
<gene>
    <name evidence="1" type="ORF">BCR44DRAFT_36771</name>
</gene>
<dbReference type="AlphaFoldDB" id="A0A1Y2HVJ6"/>
<dbReference type="EMBL" id="MCFL01000008">
    <property type="protein sequence ID" value="ORZ38636.1"/>
    <property type="molecule type" value="Genomic_DNA"/>
</dbReference>
<dbReference type="Proteomes" id="UP000193411">
    <property type="component" value="Unassembled WGS sequence"/>
</dbReference>
<sequence>MRIRCELIAQKPGIVAMFQSVLGDGPKFARNFQKDPEMAVYKAIFALAKDKRKIHLPVKQGPESIRDYKWSDNGAAIISAEAVMLLVPALAHGPHKDRTRAFDIVRNRIYQLNIHHTNCADNLWNPGWSKSCGENGWWVAHLSAFVRDVVPILPAVKKEIDECRGCNACRAARRRP</sequence>
<keyword evidence="2" id="KW-1185">Reference proteome</keyword>
<name>A0A1Y2HVJ6_9FUNG</name>
<evidence type="ECO:0000313" key="1">
    <source>
        <dbReference type="EMBL" id="ORZ38636.1"/>
    </source>
</evidence>
<comment type="caution">
    <text evidence="1">The sequence shown here is derived from an EMBL/GenBank/DDBJ whole genome shotgun (WGS) entry which is preliminary data.</text>
</comment>